<evidence type="ECO:0000313" key="7">
    <source>
        <dbReference type="EMBL" id="KAA9005900.1"/>
    </source>
</evidence>
<comment type="caution">
    <text evidence="7">The sequence shown here is derived from an EMBL/GenBank/DDBJ whole genome shotgun (WGS) entry which is preliminary data.</text>
</comment>
<dbReference type="AlphaFoldDB" id="A0A5J5GD69"/>
<comment type="similarity">
    <text evidence="1">Belongs to the N(4)/N(6)-methyltransferase family.</text>
</comment>
<sequence>MINNYFYKALSITSDTELKAFSKNSGIKLNKLKYYAEEMIYPHRGDLEKILAITGLSEIELQLKLGHMNSDLRNLLSLHSSQISEILKLVEENKTARSTDSIQPVFKTQFGQLFQNDCMALIESLPHESVDLVFADPPFNLNKEYESGINDKLSKREYLEWTERWVLGCIDLLKEGGSLFIWISPTWGTHIAETLNKHLTFKHWIAADIKYRLPIQNRLYPAHYALLYYTKGDKPNTFNGERLPLEICRHCGGDIRDYGGYKDKLNPLGINLSDIWYDLSPVRHSKYKTRTSNELPLKLLERVISLASNEGDTIFDPFGGSGTTFIVSEILKRKWIGSEIGPVNTIRDRFRDIEFHEKVIRDIQKNKNTLFTEEVRKIRIKNGKWLPETLKN</sequence>
<dbReference type="GO" id="GO:0009307">
    <property type="term" value="P:DNA restriction-modification system"/>
    <property type="evidence" value="ECO:0007669"/>
    <property type="project" value="UniProtKB-KW"/>
</dbReference>
<dbReference type="Pfam" id="PF01555">
    <property type="entry name" value="N6_N4_Mtase"/>
    <property type="match status" value="1"/>
</dbReference>
<dbReference type="PRINTS" id="PR00506">
    <property type="entry name" value="D21N6MTFRASE"/>
</dbReference>
<keyword evidence="3 7" id="KW-0808">Transferase</keyword>
<keyword evidence="5" id="KW-0680">Restriction system</keyword>
<name>A0A5J5GD69_9BACL</name>
<feature type="domain" description="DNA methylase N-4/N-6" evidence="6">
    <location>
        <begin position="130"/>
        <end position="341"/>
    </location>
</feature>
<dbReference type="OrthoDB" id="9800801at2"/>
<keyword evidence="2 7" id="KW-0489">Methyltransferase</keyword>
<organism evidence="7 8">
    <name type="scientific">Paenibacillus spiritus</name>
    <dbReference type="NCBI Taxonomy" id="2496557"/>
    <lineage>
        <taxon>Bacteria</taxon>
        <taxon>Bacillati</taxon>
        <taxon>Bacillota</taxon>
        <taxon>Bacilli</taxon>
        <taxon>Bacillales</taxon>
        <taxon>Paenibacillaceae</taxon>
        <taxon>Paenibacillus</taxon>
    </lineage>
</organism>
<reference evidence="7 8" key="1">
    <citation type="submission" date="2019-09" db="EMBL/GenBank/DDBJ databases">
        <title>Bacillus ochoae sp. nov., Paenibacillus whitsoniae sp. nov., Paenibacillus spiritus sp. nov. Isolated from the Mars Exploration Rover during spacecraft assembly.</title>
        <authorList>
            <person name="Seuylemezian A."/>
            <person name="Vaishampayan P."/>
        </authorList>
    </citation>
    <scope>NUCLEOTIDE SEQUENCE [LARGE SCALE GENOMIC DNA]</scope>
    <source>
        <strain evidence="7 8">MER_111</strain>
    </source>
</reference>
<dbReference type="GO" id="GO:0008170">
    <property type="term" value="F:N-methyltransferase activity"/>
    <property type="evidence" value="ECO:0007669"/>
    <property type="project" value="InterPro"/>
</dbReference>
<dbReference type="InterPro" id="IPR029063">
    <property type="entry name" value="SAM-dependent_MTases_sf"/>
</dbReference>
<dbReference type="Proteomes" id="UP000367750">
    <property type="component" value="Unassembled WGS sequence"/>
</dbReference>
<dbReference type="InterPro" id="IPR002295">
    <property type="entry name" value="N4/N6-MTase_EcoPI_Mod-like"/>
</dbReference>
<evidence type="ECO:0000313" key="8">
    <source>
        <dbReference type="Proteomes" id="UP000367750"/>
    </source>
</evidence>
<evidence type="ECO:0000256" key="1">
    <source>
        <dbReference type="ARBA" id="ARBA00006594"/>
    </source>
</evidence>
<gene>
    <name evidence="7" type="ORF">F4V43_07465</name>
</gene>
<dbReference type="GO" id="GO:0003677">
    <property type="term" value="F:DNA binding"/>
    <property type="evidence" value="ECO:0007669"/>
    <property type="project" value="InterPro"/>
</dbReference>
<dbReference type="PROSITE" id="PS00092">
    <property type="entry name" value="N6_MTASE"/>
    <property type="match status" value="1"/>
</dbReference>
<evidence type="ECO:0000256" key="3">
    <source>
        <dbReference type="ARBA" id="ARBA00022679"/>
    </source>
</evidence>
<dbReference type="RefSeq" id="WP_150457601.1">
    <property type="nucleotide sequence ID" value="NZ_VYKK01000007.1"/>
</dbReference>
<dbReference type="SUPFAM" id="SSF53335">
    <property type="entry name" value="S-adenosyl-L-methionine-dependent methyltransferases"/>
    <property type="match status" value="1"/>
</dbReference>
<protein>
    <submittedName>
        <fullName evidence="7">Site-specific DNA-methyltransferase</fullName>
    </submittedName>
</protein>
<dbReference type="GO" id="GO:0032259">
    <property type="term" value="P:methylation"/>
    <property type="evidence" value="ECO:0007669"/>
    <property type="project" value="UniProtKB-KW"/>
</dbReference>
<evidence type="ECO:0000259" key="6">
    <source>
        <dbReference type="Pfam" id="PF01555"/>
    </source>
</evidence>
<dbReference type="InterPro" id="IPR002052">
    <property type="entry name" value="DNA_methylase_N6_adenine_CS"/>
</dbReference>
<evidence type="ECO:0000256" key="4">
    <source>
        <dbReference type="ARBA" id="ARBA00022691"/>
    </source>
</evidence>
<evidence type="ECO:0000256" key="2">
    <source>
        <dbReference type="ARBA" id="ARBA00022603"/>
    </source>
</evidence>
<keyword evidence="4" id="KW-0949">S-adenosyl-L-methionine</keyword>
<evidence type="ECO:0000256" key="5">
    <source>
        <dbReference type="ARBA" id="ARBA00022747"/>
    </source>
</evidence>
<dbReference type="InterPro" id="IPR002941">
    <property type="entry name" value="DNA_methylase_N4/N6"/>
</dbReference>
<dbReference type="Gene3D" id="3.40.50.150">
    <property type="entry name" value="Vaccinia Virus protein VP39"/>
    <property type="match status" value="1"/>
</dbReference>
<dbReference type="EMBL" id="VYKK01000007">
    <property type="protein sequence ID" value="KAA9005900.1"/>
    <property type="molecule type" value="Genomic_DNA"/>
</dbReference>
<accession>A0A5J5GD69</accession>
<keyword evidence="8" id="KW-1185">Reference proteome</keyword>
<proteinExistence type="inferred from homology"/>